<dbReference type="InterPro" id="IPR036628">
    <property type="entry name" value="Clp_N_dom_sf"/>
</dbReference>
<dbReference type="RefSeq" id="WP_230842857.1">
    <property type="nucleotide sequence ID" value="NZ_CP063845.1"/>
</dbReference>
<gene>
    <name evidence="3" type="ORF">ISF26_05140</name>
</gene>
<feature type="domain" description="Clp R" evidence="2">
    <location>
        <begin position="2"/>
        <end position="153"/>
    </location>
</feature>
<proteinExistence type="predicted"/>
<evidence type="ECO:0000313" key="4">
    <source>
        <dbReference type="Proteomes" id="UP001054846"/>
    </source>
</evidence>
<protein>
    <recommendedName>
        <fullName evidence="2">Clp R domain-containing protein</fullName>
    </recommendedName>
</protein>
<name>A0ABY3PPK4_9CYAN</name>
<dbReference type="PROSITE" id="PS51903">
    <property type="entry name" value="CLP_R"/>
    <property type="match status" value="1"/>
</dbReference>
<keyword evidence="4" id="KW-1185">Reference proteome</keyword>
<dbReference type="Pfam" id="PF02861">
    <property type="entry name" value="Clp_N"/>
    <property type="match status" value="2"/>
</dbReference>
<reference evidence="3 4" key="1">
    <citation type="journal article" date="2021" name="Genome Biol. Evol.">
        <title>Complete Genome Sequencing of a Novel Gloeobacter Species from a Waterfall Cave in Mexico.</title>
        <authorList>
            <person name="Saw J.H."/>
            <person name="Cardona T."/>
            <person name="Montejano G."/>
        </authorList>
    </citation>
    <scope>NUCLEOTIDE SEQUENCE [LARGE SCALE GENOMIC DNA]</scope>
    <source>
        <strain evidence="3">MG652769</strain>
    </source>
</reference>
<dbReference type="EMBL" id="CP063845">
    <property type="protein sequence ID" value="UFP95630.1"/>
    <property type="molecule type" value="Genomic_DNA"/>
</dbReference>
<dbReference type="SUPFAM" id="SSF81923">
    <property type="entry name" value="Double Clp-N motif"/>
    <property type="match status" value="1"/>
</dbReference>
<evidence type="ECO:0000256" key="1">
    <source>
        <dbReference type="PROSITE-ProRule" id="PRU01251"/>
    </source>
</evidence>
<organism evidence="3 4">
    <name type="scientific">Gloeobacter morelensis MG652769</name>
    <dbReference type="NCBI Taxonomy" id="2781736"/>
    <lineage>
        <taxon>Bacteria</taxon>
        <taxon>Bacillati</taxon>
        <taxon>Cyanobacteriota</taxon>
        <taxon>Cyanophyceae</taxon>
        <taxon>Gloeobacterales</taxon>
        <taxon>Gloeobacteraceae</taxon>
        <taxon>Gloeobacter</taxon>
        <taxon>Gloeobacter morelensis</taxon>
    </lineage>
</organism>
<evidence type="ECO:0000259" key="2">
    <source>
        <dbReference type="PROSITE" id="PS51903"/>
    </source>
</evidence>
<dbReference type="Proteomes" id="UP001054846">
    <property type="component" value="Chromosome"/>
</dbReference>
<sequence length="156" mass="17455">MFDRFSERTIWILFLAVAEARRLGQSAVGSEHLLLALMRHSQGKVAKLLHGVGAELWPARLQVARLAGRGRTRLGWAPFGWGTEYFFEKDAQIAFKQAGVEATRFASEKLYPEHLLAGLIYTETSNVCAVLEALGVDMKDLNSRLNELLVRQAQTL</sequence>
<evidence type="ECO:0000313" key="3">
    <source>
        <dbReference type="EMBL" id="UFP95630.1"/>
    </source>
</evidence>
<accession>A0ABY3PPK4</accession>
<dbReference type="InterPro" id="IPR004176">
    <property type="entry name" value="Clp_R_N"/>
</dbReference>
<keyword evidence="1" id="KW-0677">Repeat</keyword>
<dbReference type="Gene3D" id="1.10.1780.10">
    <property type="entry name" value="Clp, N-terminal domain"/>
    <property type="match status" value="1"/>
</dbReference>